<keyword evidence="6" id="KW-1185">Reference proteome</keyword>
<dbReference type="InterPro" id="IPR029001">
    <property type="entry name" value="ITPase-like_fam"/>
</dbReference>
<feature type="active site" description="Proton acceptor" evidence="4">
    <location>
        <position position="82"/>
    </location>
</feature>
<evidence type="ECO:0000256" key="3">
    <source>
        <dbReference type="ARBA" id="ARBA00023080"/>
    </source>
</evidence>
<dbReference type="EMBL" id="FO203427">
    <property type="protein sequence ID" value="CCH47464.1"/>
    <property type="molecule type" value="Genomic_DNA"/>
</dbReference>
<evidence type="ECO:0000313" key="5">
    <source>
        <dbReference type="EMBL" id="CCH47464.1"/>
    </source>
</evidence>
<dbReference type="PANTHER" id="PTHR43213:SF5">
    <property type="entry name" value="BIFUNCTIONAL DTTP_UTP PYROPHOSPHATASE_METHYLTRANSFERASE PROTEIN-RELATED"/>
    <property type="match status" value="1"/>
</dbReference>
<feature type="site" description="Important for substrate specificity" evidence="4">
    <location>
        <position position="83"/>
    </location>
</feature>
<name>M1WNB5_PSEP2</name>
<dbReference type="PIRSF" id="PIRSF006305">
    <property type="entry name" value="Maf"/>
    <property type="match status" value="1"/>
</dbReference>
<dbReference type="eggNOG" id="COG0424">
    <property type="taxonomic scope" value="Bacteria"/>
</dbReference>
<dbReference type="InterPro" id="IPR003697">
    <property type="entry name" value="Maf-like"/>
</dbReference>
<comment type="subcellular location">
    <subcellularLocation>
        <location evidence="4">Cytoplasm</location>
    </subcellularLocation>
</comment>
<evidence type="ECO:0000313" key="6">
    <source>
        <dbReference type="Proteomes" id="UP000011724"/>
    </source>
</evidence>
<dbReference type="GO" id="GO:0009117">
    <property type="term" value="P:nucleotide metabolic process"/>
    <property type="evidence" value="ECO:0007669"/>
    <property type="project" value="UniProtKB-KW"/>
</dbReference>
<dbReference type="EC" id="3.6.1.9" evidence="4"/>
<proteinExistence type="inferred from homology"/>
<reference evidence="6" key="2">
    <citation type="journal article" date="2013" name="Stand. Genomic Sci.">
        <title>Complete genome sequence of Desulfocapsa sulfexigens, a marine deltaproteobacterium specialized in disproportionating inorganic sulfur compounds.</title>
        <authorList>
            <person name="Finster K.W."/>
            <person name="Kjeldsen K.U."/>
            <person name="Kube M."/>
            <person name="Reinhardt R."/>
            <person name="Mussmann M."/>
            <person name="Amann R."/>
            <person name="Schreiber L."/>
        </authorList>
    </citation>
    <scope>NUCLEOTIDE SEQUENCE [LARGE SCALE GENOMIC DNA]</scope>
    <source>
        <strain evidence="6">DSM 10523 / SB164P1</strain>
    </source>
</reference>
<dbReference type="KEGG" id="dpi:BN4_10224"/>
<dbReference type="AlphaFoldDB" id="M1WNB5"/>
<feature type="site" description="Important for substrate specificity" evidence="4">
    <location>
        <position position="23"/>
    </location>
</feature>
<dbReference type="OrthoDB" id="9807767at2"/>
<organism evidence="5 6">
    <name type="scientific">Pseudodesulfovibrio piezophilus (strain DSM 21447 / JCM 15486 / C1TLV30)</name>
    <name type="common">Desulfovibrio piezophilus</name>
    <dbReference type="NCBI Taxonomy" id="1322246"/>
    <lineage>
        <taxon>Bacteria</taxon>
        <taxon>Pseudomonadati</taxon>
        <taxon>Thermodesulfobacteriota</taxon>
        <taxon>Desulfovibrionia</taxon>
        <taxon>Desulfovibrionales</taxon>
        <taxon>Desulfovibrionaceae</taxon>
    </lineage>
</organism>
<dbReference type="Proteomes" id="UP000011724">
    <property type="component" value="Chromosome"/>
</dbReference>
<evidence type="ECO:0000256" key="2">
    <source>
        <dbReference type="ARBA" id="ARBA00022801"/>
    </source>
</evidence>
<keyword evidence="4" id="KW-0963">Cytoplasm</keyword>
<comment type="catalytic activity">
    <reaction evidence="4">
        <text>UTP + H2O = UMP + diphosphate + H(+)</text>
        <dbReference type="Rhea" id="RHEA:29395"/>
        <dbReference type="ChEBI" id="CHEBI:15377"/>
        <dbReference type="ChEBI" id="CHEBI:15378"/>
        <dbReference type="ChEBI" id="CHEBI:33019"/>
        <dbReference type="ChEBI" id="CHEBI:46398"/>
        <dbReference type="ChEBI" id="CHEBI:57865"/>
        <dbReference type="EC" id="3.6.1.9"/>
    </reaction>
</comment>
<comment type="function">
    <text evidence="4">Nucleoside triphosphate pyrophosphatase that hydrolyzes dTTP and UTP. May have a dual role in cell division arrest and in preventing the incorporation of modified nucleotides into cellular nucleic acids.</text>
</comment>
<dbReference type="BioCyc" id="DPIE1322246:BN4_RS01175-MONOMER"/>
<evidence type="ECO:0000256" key="4">
    <source>
        <dbReference type="HAMAP-Rule" id="MF_00528"/>
    </source>
</evidence>
<dbReference type="HAMAP" id="MF_00528">
    <property type="entry name" value="Maf"/>
    <property type="match status" value="1"/>
</dbReference>
<dbReference type="PANTHER" id="PTHR43213">
    <property type="entry name" value="BIFUNCTIONAL DTTP/UTP PYROPHOSPHATASE/METHYLTRANSFERASE PROTEIN-RELATED"/>
    <property type="match status" value="1"/>
</dbReference>
<dbReference type="GO" id="GO:0005737">
    <property type="term" value="C:cytoplasm"/>
    <property type="evidence" value="ECO:0007669"/>
    <property type="project" value="UniProtKB-SubCell"/>
</dbReference>
<comment type="catalytic activity">
    <reaction evidence="4">
        <text>dTTP + H2O = dTMP + diphosphate + H(+)</text>
        <dbReference type="Rhea" id="RHEA:28534"/>
        <dbReference type="ChEBI" id="CHEBI:15377"/>
        <dbReference type="ChEBI" id="CHEBI:15378"/>
        <dbReference type="ChEBI" id="CHEBI:33019"/>
        <dbReference type="ChEBI" id="CHEBI:37568"/>
        <dbReference type="ChEBI" id="CHEBI:63528"/>
        <dbReference type="EC" id="3.6.1.9"/>
    </reaction>
</comment>
<comment type="similarity">
    <text evidence="4">Belongs to the Maf family. YhdE subfamily.</text>
</comment>
<dbReference type="GO" id="GO:0036221">
    <property type="term" value="F:UTP diphosphatase activity"/>
    <property type="evidence" value="ECO:0007669"/>
    <property type="project" value="RHEA"/>
</dbReference>
<protein>
    <recommendedName>
        <fullName evidence="4">dTTP/UTP pyrophosphatase</fullName>
        <shortName evidence="4">dTTPase/UTPase</shortName>
        <ecNumber evidence="4">3.6.1.9</ecNumber>
    </recommendedName>
    <alternativeName>
        <fullName evidence="4">Nucleoside triphosphate pyrophosphatase</fullName>
    </alternativeName>
    <alternativeName>
        <fullName evidence="4">Nucleotide pyrophosphatase</fullName>
        <shortName evidence="4">Nucleotide PPase</shortName>
    </alternativeName>
</protein>
<dbReference type="PATRIC" id="fig|879567.3.peg.233"/>
<accession>M1WNB5</accession>
<dbReference type="RefSeq" id="WP_015413519.1">
    <property type="nucleotide sequence ID" value="NC_020409.1"/>
</dbReference>
<dbReference type="Gene3D" id="3.90.950.10">
    <property type="match status" value="1"/>
</dbReference>
<dbReference type="HOGENOM" id="CLU_040416_0_0_7"/>
<dbReference type="SUPFAM" id="SSF52972">
    <property type="entry name" value="ITPase-like"/>
    <property type="match status" value="1"/>
</dbReference>
<gene>
    <name evidence="5" type="ordered locus">BN4_10224</name>
</gene>
<keyword evidence="2 4" id="KW-0378">Hydrolase</keyword>
<sequence length="207" mass="22365">MITTPYGPFENDGPLILASGSPRRKELLSNLGLNFKIIPSTLDEPAPDAGEAPSQYAQRMATMKTLDIARQQQKHSPVIGADTIVVLNQRIMGKPVDKEDALHMLMALSGKTHQVITAFCLALAPNDVTTHSISTDVTMRFSRKSELEKYITTGEPLDKAGAYAIQGIGAFLITSIAGSYTNVVGLPVSSILDTLLTKKIIRVRSSK</sequence>
<reference evidence="5 6" key="1">
    <citation type="journal article" date="2013" name="PLoS ONE">
        <title>The first genomic and proteomic characterization of a deep-sea sulfate reducer: insights into the piezophilic lifestyle of Desulfovibrio piezophilus.</title>
        <authorList>
            <person name="Pradel N."/>
            <person name="Ji B."/>
            <person name="Gimenez G."/>
            <person name="Talla E."/>
            <person name="Lenoble P."/>
            <person name="Garel M."/>
            <person name="Tamburini C."/>
            <person name="Fourquet P."/>
            <person name="Lebrun R."/>
            <person name="Bertin P."/>
            <person name="Denis Y."/>
            <person name="Pophillat M."/>
            <person name="Barbe V."/>
            <person name="Ollivier B."/>
            <person name="Dolla A."/>
        </authorList>
    </citation>
    <scope>NUCLEOTIDE SEQUENCE [LARGE SCALE GENOMIC DNA]</scope>
    <source>
        <strain evidence="6">DSM 10523 / SB164P1</strain>
    </source>
</reference>
<comment type="cofactor">
    <cofactor evidence="1 4">
        <name>a divalent metal cation</name>
        <dbReference type="ChEBI" id="CHEBI:60240"/>
    </cofactor>
</comment>
<feature type="site" description="Important for substrate specificity" evidence="4">
    <location>
        <position position="166"/>
    </location>
</feature>
<comment type="caution">
    <text evidence="4">Lacks conserved residue(s) required for the propagation of feature annotation.</text>
</comment>
<evidence type="ECO:0000256" key="1">
    <source>
        <dbReference type="ARBA" id="ARBA00001968"/>
    </source>
</evidence>
<dbReference type="STRING" id="1322246.BN4_10224"/>
<dbReference type="CDD" id="cd00555">
    <property type="entry name" value="Maf"/>
    <property type="match status" value="1"/>
</dbReference>
<keyword evidence="3 4" id="KW-0546">Nucleotide metabolism</keyword>
<dbReference type="NCBIfam" id="TIGR00172">
    <property type="entry name" value="maf"/>
    <property type="match status" value="1"/>
</dbReference>
<dbReference type="GO" id="GO:0036218">
    <property type="term" value="F:dTTP diphosphatase activity"/>
    <property type="evidence" value="ECO:0007669"/>
    <property type="project" value="RHEA"/>
</dbReference>
<dbReference type="Pfam" id="PF02545">
    <property type="entry name" value="Maf"/>
    <property type="match status" value="1"/>
</dbReference>